<dbReference type="InterPro" id="IPR006121">
    <property type="entry name" value="HMA_dom"/>
</dbReference>
<dbReference type="InterPro" id="IPR045800">
    <property type="entry name" value="HMBD"/>
</dbReference>
<organism evidence="6 7">
    <name type="scientific">Bacteroides fragilis str. 3988T(B)14</name>
    <dbReference type="NCBI Taxonomy" id="1339315"/>
    <lineage>
        <taxon>Bacteria</taxon>
        <taxon>Pseudomonadati</taxon>
        <taxon>Bacteroidota</taxon>
        <taxon>Bacteroidia</taxon>
        <taxon>Bacteroidales</taxon>
        <taxon>Bacteroidaceae</taxon>
        <taxon>Bacteroides</taxon>
    </lineage>
</organism>
<evidence type="ECO:0000256" key="3">
    <source>
        <dbReference type="SAM" id="MobiDB-lite"/>
    </source>
</evidence>
<evidence type="ECO:0000256" key="4">
    <source>
        <dbReference type="SAM" id="Phobius"/>
    </source>
</evidence>
<dbReference type="InterPro" id="IPR058790">
    <property type="entry name" value="BSH_CusB"/>
</dbReference>
<dbReference type="PATRIC" id="fig|1339315.3.peg.3640"/>
<dbReference type="Pfam" id="PF25954">
    <property type="entry name" value="Beta-barrel_RND_2"/>
    <property type="match status" value="1"/>
</dbReference>
<comment type="caution">
    <text evidence="6">The sequence shown here is derived from an EMBL/GenBank/DDBJ whole genome shotgun (WGS) entry which is preliminary data.</text>
</comment>
<gene>
    <name evidence="6" type="ORF">M124_2962</name>
</gene>
<feature type="domain" description="HMA" evidence="5">
    <location>
        <begin position="461"/>
        <end position="527"/>
    </location>
</feature>
<dbReference type="InterPro" id="IPR006143">
    <property type="entry name" value="RND_pump_MFP"/>
</dbReference>
<dbReference type="AlphaFoldDB" id="A0A015SSJ1"/>
<dbReference type="GO" id="GO:0015679">
    <property type="term" value="P:plasma membrane copper ion transport"/>
    <property type="evidence" value="ECO:0007669"/>
    <property type="project" value="TreeGrafter"/>
</dbReference>
<feature type="region of interest" description="Disordered" evidence="3">
    <location>
        <begin position="430"/>
        <end position="455"/>
    </location>
</feature>
<dbReference type="RefSeq" id="WP_032588461.1">
    <property type="nucleotide sequence ID" value="NZ_JGCY01000370.1"/>
</dbReference>
<reference evidence="6 7" key="1">
    <citation type="submission" date="2014-02" db="EMBL/GenBank/DDBJ databases">
        <authorList>
            <person name="Sears C."/>
            <person name="Carroll K."/>
            <person name="Sack B.R."/>
            <person name="Qadri F."/>
            <person name="Myers L.L."/>
            <person name="Chung G.-T."/>
            <person name="Escheverria P."/>
            <person name="Fraser C.M."/>
            <person name="Sadzewicz L."/>
            <person name="Shefchek K.A."/>
            <person name="Tallon L."/>
            <person name="Das S.P."/>
            <person name="Daugherty S."/>
            <person name="Mongodin E.F."/>
        </authorList>
    </citation>
    <scope>NUCLEOTIDE SEQUENCE [LARGE SCALE GENOMIC DNA]</scope>
    <source>
        <strain evidence="7">3988T(B)14</strain>
    </source>
</reference>
<evidence type="ECO:0000256" key="1">
    <source>
        <dbReference type="ARBA" id="ARBA00009477"/>
    </source>
</evidence>
<dbReference type="Pfam" id="PF25975">
    <property type="entry name" value="CzcB_C"/>
    <property type="match status" value="1"/>
</dbReference>
<keyword evidence="4" id="KW-0812">Transmembrane</keyword>
<dbReference type="Gene3D" id="2.40.30.170">
    <property type="match status" value="1"/>
</dbReference>
<sequence>MKKISDILRKKQVLYPLIALAGFVLGWLLFSPSSSPESAGGTHAEAHNHDMHGTSHDLVQDESGVWTCSMHPQIRQDKPGKCPICGMDLIPLKKNVISGGDAVSDPDAIRLSDEAMALADVQTTRVSRSNPVKQVRLYGKIIPDERSLQSQTAYVGGRIERLDIEFTGETVRAGQTLATLYSPELFTAQQELLEAVRMQQPALVQAAREKLRLWNLTDAQIDAIQYSGQASPMVEIKSNTNGIVIAKRVNRGDYVSQGSILFDIANLSRVWAMFDAFEVDLPFLAKGDRVEFTLSAFPGKTYSGRISFIDPILNATTRTARVRVDVANPTLEMKPEMYATAQVAAPLKGYKDRIVVPQTAVLWTGKRAVVYVRLPDTDTPTFRMREVTLGPALGGAYVVLDGLSDDEEIVTNGVFSIDASAQLEGKRSMMNEDTPGTAPMTGHQGHSMSGMSGSHAVSQESEHVLFAVRGSCDMCKERIETAAKGVSGVRSAHWDREKQMIHLQLDPSETSADAVAKAIAAAGHDTDKYKAVKAVYDTLPGCCKYRDE</sequence>
<dbReference type="SUPFAM" id="SSF111369">
    <property type="entry name" value="HlyD-like secretion proteins"/>
    <property type="match status" value="1"/>
</dbReference>
<dbReference type="GO" id="GO:0016020">
    <property type="term" value="C:membrane"/>
    <property type="evidence" value="ECO:0007669"/>
    <property type="project" value="InterPro"/>
</dbReference>
<dbReference type="FunFam" id="2.40.30.170:FF:000010">
    <property type="entry name" value="Efflux RND transporter periplasmic adaptor subunit"/>
    <property type="match status" value="1"/>
</dbReference>
<name>A0A015SSJ1_BACFG</name>
<dbReference type="NCBIfam" id="TIGR01730">
    <property type="entry name" value="RND_mfp"/>
    <property type="match status" value="1"/>
</dbReference>
<dbReference type="Pfam" id="PF25919">
    <property type="entry name" value="BSH_CusB"/>
    <property type="match status" value="1"/>
</dbReference>
<dbReference type="PROSITE" id="PS50846">
    <property type="entry name" value="HMA_2"/>
    <property type="match status" value="1"/>
</dbReference>
<dbReference type="EMBL" id="JGCY01000370">
    <property type="protein sequence ID" value="EXY73257.1"/>
    <property type="molecule type" value="Genomic_DNA"/>
</dbReference>
<evidence type="ECO:0000259" key="5">
    <source>
        <dbReference type="PROSITE" id="PS50846"/>
    </source>
</evidence>
<dbReference type="Pfam" id="PF25869">
    <property type="entry name" value="3HB_CusB"/>
    <property type="match status" value="1"/>
</dbReference>
<dbReference type="Gene3D" id="2.40.420.20">
    <property type="match status" value="1"/>
</dbReference>
<protein>
    <submittedName>
        <fullName evidence="6">Efflux transporter, RND family, MFP subunit</fullName>
    </submittedName>
</protein>
<dbReference type="SUPFAM" id="SSF55008">
    <property type="entry name" value="HMA, heavy metal-associated domain"/>
    <property type="match status" value="1"/>
</dbReference>
<dbReference type="GO" id="GO:0060003">
    <property type="term" value="P:copper ion export"/>
    <property type="evidence" value="ECO:0007669"/>
    <property type="project" value="TreeGrafter"/>
</dbReference>
<evidence type="ECO:0000313" key="7">
    <source>
        <dbReference type="Proteomes" id="UP000020529"/>
    </source>
</evidence>
<feature type="transmembrane region" description="Helical" evidence="4">
    <location>
        <begin position="12"/>
        <end position="30"/>
    </location>
</feature>
<dbReference type="InterPro" id="IPR051909">
    <property type="entry name" value="MFP_Cation_Efflux"/>
</dbReference>
<dbReference type="GO" id="GO:0046914">
    <property type="term" value="F:transition metal ion binding"/>
    <property type="evidence" value="ECO:0007669"/>
    <property type="project" value="TreeGrafter"/>
</dbReference>
<accession>A0A015SSJ1</accession>
<comment type="similarity">
    <text evidence="1">Belongs to the membrane fusion protein (MFP) (TC 8.A.1) family.</text>
</comment>
<dbReference type="GO" id="GO:0022857">
    <property type="term" value="F:transmembrane transporter activity"/>
    <property type="evidence" value="ECO:0007669"/>
    <property type="project" value="InterPro"/>
</dbReference>
<proteinExistence type="inferred from homology"/>
<dbReference type="Gene3D" id="3.30.70.100">
    <property type="match status" value="1"/>
</dbReference>
<keyword evidence="4" id="KW-1133">Transmembrane helix</keyword>
<dbReference type="GO" id="GO:0030288">
    <property type="term" value="C:outer membrane-bounded periplasmic space"/>
    <property type="evidence" value="ECO:0007669"/>
    <property type="project" value="TreeGrafter"/>
</dbReference>
<feature type="compositionally biased region" description="Low complexity" evidence="3">
    <location>
        <begin position="440"/>
        <end position="455"/>
    </location>
</feature>
<dbReference type="Proteomes" id="UP000020529">
    <property type="component" value="Unassembled WGS sequence"/>
</dbReference>
<evidence type="ECO:0000256" key="2">
    <source>
        <dbReference type="ARBA" id="ARBA00022448"/>
    </source>
</evidence>
<dbReference type="InterPro" id="IPR058791">
    <property type="entry name" value="3HB_CusB"/>
</dbReference>
<dbReference type="Pfam" id="PF19335">
    <property type="entry name" value="HMBD"/>
    <property type="match status" value="1"/>
</dbReference>
<dbReference type="InterPro" id="IPR058649">
    <property type="entry name" value="CzcB_C"/>
</dbReference>
<dbReference type="PANTHER" id="PTHR30097">
    <property type="entry name" value="CATION EFFLUX SYSTEM PROTEIN CUSB"/>
    <property type="match status" value="1"/>
</dbReference>
<keyword evidence="2" id="KW-0813">Transport</keyword>
<dbReference type="InterPro" id="IPR036163">
    <property type="entry name" value="HMA_dom_sf"/>
</dbReference>
<dbReference type="InterPro" id="IPR058792">
    <property type="entry name" value="Beta-barrel_RND_2"/>
</dbReference>
<evidence type="ECO:0000313" key="6">
    <source>
        <dbReference type="EMBL" id="EXY73257.1"/>
    </source>
</evidence>
<keyword evidence="4" id="KW-0472">Membrane</keyword>
<dbReference type="Gene3D" id="6.10.140.730">
    <property type="match status" value="1"/>
</dbReference>
<dbReference type="PANTHER" id="PTHR30097:SF15">
    <property type="entry name" value="CATION EFFLUX SYSTEM PROTEIN CUSB"/>
    <property type="match status" value="1"/>
</dbReference>